<feature type="compositionally biased region" description="Gly residues" evidence="2">
    <location>
        <begin position="165"/>
        <end position="175"/>
    </location>
</feature>
<evidence type="ECO:0000256" key="3">
    <source>
        <dbReference type="SAM" id="SignalP"/>
    </source>
</evidence>
<evidence type="ECO:0000313" key="4">
    <source>
        <dbReference type="EMBL" id="CAD9623062.1"/>
    </source>
</evidence>
<gene>
    <name evidence="4" type="ORF">SMAR0320_LOCUS19036</name>
</gene>
<feature type="compositionally biased region" description="Low complexity" evidence="2">
    <location>
        <begin position="31"/>
        <end position="55"/>
    </location>
</feature>
<dbReference type="AlphaFoldDB" id="A0A7S2PXY5"/>
<organism evidence="4">
    <name type="scientific">Skeletonema marinoi</name>
    <dbReference type="NCBI Taxonomy" id="267567"/>
    <lineage>
        <taxon>Eukaryota</taxon>
        <taxon>Sar</taxon>
        <taxon>Stramenopiles</taxon>
        <taxon>Ochrophyta</taxon>
        <taxon>Bacillariophyta</taxon>
        <taxon>Coscinodiscophyceae</taxon>
        <taxon>Thalassiosirophycidae</taxon>
        <taxon>Thalassiosirales</taxon>
        <taxon>Skeletonemataceae</taxon>
        <taxon>Skeletonema</taxon>
        <taxon>Skeletonema marinoi-dohrnii complex</taxon>
    </lineage>
</organism>
<evidence type="ECO:0000256" key="1">
    <source>
        <dbReference type="SAM" id="Coils"/>
    </source>
</evidence>
<accession>A0A7S2PXY5</accession>
<feature type="region of interest" description="Disordered" evidence="2">
    <location>
        <begin position="31"/>
        <end position="56"/>
    </location>
</feature>
<evidence type="ECO:0000256" key="2">
    <source>
        <dbReference type="SAM" id="MobiDB-lite"/>
    </source>
</evidence>
<name>A0A7S2PXY5_9STRA</name>
<keyword evidence="3" id="KW-0732">Signal</keyword>
<sequence length="300" mass="33570">MATINQFPASTMLAAIILALAASSSNGFTTISSSSRRLPKFSSGHTSSSSTSPPTQLEQQLEISNEILQELSHNYNTETSASFLSLALYHRYNTSGSGEATDSPTLKVDEELLNQLLQMQQTKKSMQYCWPTSIRSIIQANGLPMYRPLHQIKEEDQRVLERIYGEGGGGSGNNGGMEEEDASTMMSDKSKQEPKKKALTLEQQALQQRLKSAWKIATQKGDSGALEKIQKAMEDLEKELIIVEVEEDTSTLDRIQRAMRERDEVRDDEEEEEVVGLVSDLEEAIRMEDRSEVDDREEEL</sequence>
<reference evidence="4" key="1">
    <citation type="submission" date="2021-01" db="EMBL/GenBank/DDBJ databases">
        <authorList>
            <person name="Corre E."/>
            <person name="Pelletier E."/>
            <person name="Niang G."/>
            <person name="Scheremetjew M."/>
            <person name="Finn R."/>
            <person name="Kale V."/>
            <person name="Holt S."/>
            <person name="Cochrane G."/>
            <person name="Meng A."/>
            <person name="Brown T."/>
            <person name="Cohen L."/>
        </authorList>
    </citation>
    <scope>NUCLEOTIDE SEQUENCE</scope>
    <source>
        <strain evidence="4">SM1012Den-03</strain>
    </source>
</reference>
<feature type="chain" id="PRO_5031310796" evidence="3">
    <location>
        <begin position="28"/>
        <end position="300"/>
    </location>
</feature>
<protein>
    <submittedName>
        <fullName evidence="4">Uncharacterized protein</fullName>
    </submittedName>
</protein>
<dbReference type="EMBL" id="HBGZ01026776">
    <property type="protein sequence ID" value="CAD9623062.1"/>
    <property type="molecule type" value="Transcribed_RNA"/>
</dbReference>
<feature type="signal peptide" evidence="3">
    <location>
        <begin position="1"/>
        <end position="27"/>
    </location>
</feature>
<keyword evidence="1" id="KW-0175">Coiled coil</keyword>
<proteinExistence type="predicted"/>
<feature type="region of interest" description="Disordered" evidence="2">
    <location>
        <begin position="164"/>
        <end position="195"/>
    </location>
</feature>
<feature type="coiled-coil region" evidence="1">
    <location>
        <begin position="226"/>
        <end position="275"/>
    </location>
</feature>